<evidence type="ECO:0000256" key="4">
    <source>
        <dbReference type="ARBA" id="ARBA00022485"/>
    </source>
</evidence>
<dbReference type="OrthoDB" id="9768064at2"/>
<dbReference type="InterPro" id="IPR013785">
    <property type="entry name" value="Aldolase_TIM"/>
</dbReference>
<evidence type="ECO:0000313" key="12">
    <source>
        <dbReference type="Proteomes" id="UP000290657"/>
    </source>
</evidence>
<dbReference type="SUPFAM" id="SSF102114">
    <property type="entry name" value="Radical SAM enzymes"/>
    <property type="match status" value="1"/>
</dbReference>
<evidence type="ECO:0000256" key="5">
    <source>
        <dbReference type="ARBA" id="ARBA00022691"/>
    </source>
</evidence>
<keyword evidence="4" id="KW-0004">4Fe-4S</keyword>
<evidence type="ECO:0000259" key="10">
    <source>
        <dbReference type="PROSITE" id="PS51918"/>
    </source>
</evidence>
<evidence type="ECO:0000256" key="7">
    <source>
        <dbReference type="ARBA" id="ARBA00022898"/>
    </source>
</evidence>
<name>A0A4Q0XQ75_9BACT</name>
<protein>
    <recommendedName>
        <fullName evidence="10">Radical SAM core domain-containing protein</fullName>
    </recommendedName>
</protein>
<comment type="caution">
    <text evidence="11">The sequence shown here is derived from an EMBL/GenBank/DDBJ whole genome shotgun (WGS) entry which is preliminary data.</text>
</comment>
<comment type="cofactor">
    <cofactor evidence="2">
        <name>[4Fe-4S] cluster</name>
        <dbReference type="ChEBI" id="CHEBI:49883"/>
    </cofactor>
</comment>
<dbReference type="GO" id="GO:0003824">
    <property type="term" value="F:catalytic activity"/>
    <property type="evidence" value="ECO:0007669"/>
    <property type="project" value="InterPro"/>
</dbReference>
<evidence type="ECO:0000256" key="2">
    <source>
        <dbReference type="ARBA" id="ARBA00001966"/>
    </source>
</evidence>
<reference evidence="11 12" key="1">
    <citation type="submission" date="2017-10" db="EMBL/GenBank/DDBJ databases">
        <title>Genomics of the genus Arcobacter.</title>
        <authorList>
            <person name="Perez-Cataluna A."/>
            <person name="Figueras M.J."/>
        </authorList>
    </citation>
    <scope>NUCLEOTIDE SEQUENCE [LARGE SCALE GENOMIC DNA]</scope>
    <source>
        <strain evidence="11 12">CECT 8987</strain>
    </source>
</reference>
<comment type="cofactor">
    <cofactor evidence="1">
        <name>pyridoxal 5'-phosphate</name>
        <dbReference type="ChEBI" id="CHEBI:597326"/>
    </cofactor>
</comment>
<feature type="domain" description="Radical SAM core" evidence="10">
    <location>
        <begin position="76"/>
        <end position="289"/>
    </location>
</feature>
<accession>A0A4Q0XQ75</accession>
<keyword evidence="9" id="KW-0411">Iron-sulfur</keyword>
<keyword evidence="8" id="KW-0408">Iron</keyword>
<dbReference type="EMBL" id="PDKN01000010">
    <property type="protein sequence ID" value="RXJ54427.1"/>
    <property type="molecule type" value="Genomic_DNA"/>
</dbReference>
<proteinExistence type="inferred from homology"/>
<dbReference type="InterPro" id="IPR058240">
    <property type="entry name" value="rSAM_sf"/>
</dbReference>
<comment type="similarity">
    <text evidence="3">Belongs to the radical SAM superfamily. KamA family.</text>
</comment>
<dbReference type="InterPro" id="IPR007197">
    <property type="entry name" value="rSAM"/>
</dbReference>
<evidence type="ECO:0000313" key="11">
    <source>
        <dbReference type="EMBL" id="RXJ54427.1"/>
    </source>
</evidence>
<keyword evidence="5" id="KW-0949">S-adenosyl-L-methionine</keyword>
<evidence type="ECO:0000256" key="1">
    <source>
        <dbReference type="ARBA" id="ARBA00001933"/>
    </source>
</evidence>
<keyword evidence="6" id="KW-0479">Metal-binding</keyword>
<sequence length="361" mass="41656">MAGLLEKITKNQKPKTSRYIKDLLELAEKNHGVNSSEYKGIYNQYFKMPEIEDKYLVNRRHYEAEMGEGLPKGLERLYKRTVVIDLLSSCAAECVYCLRGYYESFALTNKDMEDIAIYCGNDENLKEVLITGGDPLISFKKLKTLISELAIHAPNIKFVRIGTRLPVHDPYKINEELFVFFNSMRERFVFEIACQINHPFEIQEKTIEVLNDLQKSGCRIYSQNVLLKDVNDNVDTLIELYDKLRYLGVTPHYFFHAVPMKGTNGFRTTVQKGIELIKKLTTKGEISGRAKPQYALMTDIGKVTLYENTILGKEGNYVIVKTEYTLEDRKKWNPNYTLPDTAFENEDGTLSVKYLDAIEEK</sequence>
<keyword evidence="7" id="KW-0663">Pyridoxal phosphate</keyword>
<dbReference type="Proteomes" id="UP000290657">
    <property type="component" value="Unassembled WGS sequence"/>
</dbReference>
<organism evidence="11 12">
    <name type="scientific">Candidatus Marinarcus aquaticus</name>
    <dbReference type="NCBI Taxonomy" id="2044504"/>
    <lineage>
        <taxon>Bacteria</taxon>
        <taxon>Pseudomonadati</taxon>
        <taxon>Campylobacterota</taxon>
        <taxon>Epsilonproteobacteria</taxon>
        <taxon>Campylobacterales</taxon>
        <taxon>Arcobacteraceae</taxon>
        <taxon>Candidatus Marinarcus</taxon>
    </lineage>
</organism>
<dbReference type="SFLD" id="SFLDS00029">
    <property type="entry name" value="Radical_SAM"/>
    <property type="match status" value="1"/>
</dbReference>
<evidence type="ECO:0000256" key="9">
    <source>
        <dbReference type="ARBA" id="ARBA00023014"/>
    </source>
</evidence>
<dbReference type="PANTHER" id="PTHR30538:SF0">
    <property type="entry name" value="L-LYSINE 2,3-AMINOMUTASE AQ_1632-RELATED"/>
    <property type="match status" value="1"/>
</dbReference>
<dbReference type="GO" id="GO:0046872">
    <property type="term" value="F:metal ion binding"/>
    <property type="evidence" value="ECO:0007669"/>
    <property type="project" value="UniProtKB-KW"/>
</dbReference>
<evidence type="ECO:0000256" key="3">
    <source>
        <dbReference type="ARBA" id="ARBA00008703"/>
    </source>
</evidence>
<dbReference type="PANTHER" id="PTHR30538">
    <property type="entry name" value="LYSINE 2,3-AMINOMUTASE-RELATED"/>
    <property type="match status" value="1"/>
</dbReference>
<dbReference type="AlphaFoldDB" id="A0A4Q0XQ75"/>
<evidence type="ECO:0000256" key="8">
    <source>
        <dbReference type="ARBA" id="ARBA00023004"/>
    </source>
</evidence>
<dbReference type="PROSITE" id="PS51918">
    <property type="entry name" value="RADICAL_SAM"/>
    <property type="match status" value="1"/>
</dbReference>
<dbReference type="InterPro" id="IPR003739">
    <property type="entry name" value="Lys_aminomutase/Glu_NH3_mut"/>
</dbReference>
<gene>
    <name evidence="11" type="ORF">CRV04_11580</name>
</gene>
<dbReference type="Gene3D" id="3.20.20.70">
    <property type="entry name" value="Aldolase class I"/>
    <property type="match status" value="1"/>
</dbReference>
<keyword evidence="12" id="KW-1185">Reference proteome</keyword>
<evidence type="ECO:0000256" key="6">
    <source>
        <dbReference type="ARBA" id="ARBA00022723"/>
    </source>
</evidence>
<dbReference type="RefSeq" id="WP_128997017.1">
    <property type="nucleotide sequence ID" value="NZ_PDKN01000010.1"/>
</dbReference>
<dbReference type="GO" id="GO:0051539">
    <property type="term" value="F:4 iron, 4 sulfur cluster binding"/>
    <property type="evidence" value="ECO:0007669"/>
    <property type="project" value="UniProtKB-KW"/>
</dbReference>